<dbReference type="Proteomes" id="UP000095038">
    <property type="component" value="Unassembled WGS sequence"/>
</dbReference>
<feature type="domain" description="GOLD" evidence="2">
    <location>
        <begin position="11"/>
        <end position="180"/>
    </location>
</feature>
<dbReference type="OrthoDB" id="759142at2759"/>
<dbReference type="FunCoup" id="A0A1D2VD71">
    <property type="interactions" value="1157"/>
</dbReference>
<keyword evidence="1" id="KW-0812">Transmembrane</keyword>
<dbReference type="Pfam" id="PF01105">
    <property type="entry name" value="EMP24_GP25L"/>
    <property type="match status" value="1"/>
</dbReference>
<dbReference type="SMART" id="SM01190">
    <property type="entry name" value="EMP24_GP25L"/>
    <property type="match status" value="1"/>
</dbReference>
<dbReference type="RefSeq" id="XP_020045888.1">
    <property type="nucleotide sequence ID" value="XM_020190735.1"/>
</dbReference>
<dbReference type="STRING" id="1344418.A0A1D2VD71"/>
<evidence type="ECO:0000259" key="2">
    <source>
        <dbReference type="SMART" id="SM01190"/>
    </source>
</evidence>
<evidence type="ECO:0000256" key="1">
    <source>
        <dbReference type="SAM" id="Phobius"/>
    </source>
</evidence>
<proteinExistence type="predicted"/>
<dbReference type="InterPro" id="IPR009038">
    <property type="entry name" value="GOLD_dom"/>
</dbReference>
<dbReference type="GeneID" id="30964371"/>
<reference evidence="4" key="1">
    <citation type="submission" date="2016-05" db="EMBL/GenBank/DDBJ databases">
        <title>Comparative genomics of biotechnologically important yeasts.</title>
        <authorList>
            <consortium name="DOE Joint Genome Institute"/>
            <person name="Riley R."/>
            <person name="Haridas S."/>
            <person name="Wolfe K.H."/>
            <person name="Lopes M.R."/>
            <person name="Hittinger C.T."/>
            <person name="Goker M."/>
            <person name="Salamov A."/>
            <person name="Wisecaver J."/>
            <person name="Long T.M."/>
            <person name="Aerts A.L."/>
            <person name="Barry K."/>
            <person name="Choi C."/>
            <person name="Clum A."/>
            <person name="Coughlan A.Y."/>
            <person name="Deshpande S."/>
            <person name="Douglass A.P."/>
            <person name="Hanson S.J."/>
            <person name="Klenk H.-P."/>
            <person name="Labutti K."/>
            <person name="Lapidus A."/>
            <person name="Lindquist E."/>
            <person name="Lipzen A."/>
            <person name="Meier-Kolthoff J.P."/>
            <person name="Ohm R.A."/>
            <person name="Otillar R.P."/>
            <person name="Pangilinan J."/>
            <person name="Peng Y."/>
            <person name="Rokas A."/>
            <person name="Rosa C.A."/>
            <person name="Scheuner C."/>
            <person name="Sibirny A.A."/>
            <person name="Slot J.C."/>
            <person name="Stielow J.B."/>
            <person name="Sun H."/>
            <person name="Kurtzman C.P."/>
            <person name="Blackwell M."/>
            <person name="Grigoriev I.V."/>
            <person name="Jeffries T.W."/>
        </authorList>
    </citation>
    <scope>NUCLEOTIDE SEQUENCE [LARGE SCALE GENOMIC DNA]</scope>
    <source>
        <strain evidence="4">DSM 1968</strain>
    </source>
</reference>
<name>A0A1D2VD71_9ASCO</name>
<gene>
    <name evidence="3" type="ORF">ASCRUDRAFT_37076</name>
</gene>
<dbReference type="AlphaFoldDB" id="A0A1D2VD71"/>
<keyword evidence="4" id="KW-1185">Reference proteome</keyword>
<evidence type="ECO:0000313" key="4">
    <source>
        <dbReference type="Proteomes" id="UP000095038"/>
    </source>
</evidence>
<keyword evidence="1" id="KW-1133">Transmembrane helix</keyword>
<protein>
    <recommendedName>
        <fullName evidence="2">GOLD domain-containing protein</fullName>
    </recommendedName>
</protein>
<organism evidence="3 4">
    <name type="scientific">Ascoidea rubescens DSM 1968</name>
    <dbReference type="NCBI Taxonomy" id="1344418"/>
    <lineage>
        <taxon>Eukaryota</taxon>
        <taxon>Fungi</taxon>
        <taxon>Dikarya</taxon>
        <taxon>Ascomycota</taxon>
        <taxon>Saccharomycotina</taxon>
        <taxon>Saccharomycetes</taxon>
        <taxon>Ascoideaceae</taxon>
        <taxon>Ascoidea</taxon>
    </lineage>
</organism>
<sequence>MFVGDKINSQSLNFKVFDQFGNLYRSKSDISGKLRIIFKTSFLNNYNNNNSNSNKIMNDYDISQRYFEICFENYLKDASWSNDGENKEIVMDLEIGLKSRDLNLIKQSEKLTPLHKDLIQIENEIDDLTDNLYYLVKREANLRDTNENTYINVVKSQIVIIILLIFISLLQLLYFYNYLKTRKVIQ</sequence>
<feature type="transmembrane region" description="Helical" evidence="1">
    <location>
        <begin position="158"/>
        <end position="179"/>
    </location>
</feature>
<keyword evidence="1" id="KW-0472">Membrane</keyword>
<dbReference type="InParanoid" id="A0A1D2VD71"/>
<accession>A0A1D2VD71</accession>
<evidence type="ECO:0000313" key="3">
    <source>
        <dbReference type="EMBL" id="ODV59581.1"/>
    </source>
</evidence>
<dbReference type="EMBL" id="KV454485">
    <property type="protein sequence ID" value="ODV59581.1"/>
    <property type="molecule type" value="Genomic_DNA"/>
</dbReference>